<name>A0ABR0KW19_9PEZI</name>
<evidence type="ECO:0000256" key="1">
    <source>
        <dbReference type="ARBA" id="ARBA00022679"/>
    </source>
</evidence>
<dbReference type="InterPro" id="IPR011009">
    <property type="entry name" value="Kinase-like_dom_sf"/>
</dbReference>
<keyword evidence="1" id="KW-0808">Transferase</keyword>
<dbReference type="EMBL" id="JAVRRR010001232">
    <property type="protein sequence ID" value="KAK5139347.1"/>
    <property type="molecule type" value="Genomic_DNA"/>
</dbReference>
<feature type="compositionally biased region" description="Polar residues" evidence="6">
    <location>
        <begin position="99"/>
        <end position="108"/>
    </location>
</feature>
<evidence type="ECO:0000256" key="3">
    <source>
        <dbReference type="ARBA" id="ARBA00022777"/>
    </source>
</evidence>
<organism evidence="7 8">
    <name type="scientific">Rachicladosporium monterosium</name>
    <dbReference type="NCBI Taxonomy" id="1507873"/>
    <lineage>
        <taxon>Eukaryota</taxon>
        <taxon>Fungi</taxon>
        <taxon>Dikarya</taxon>
        <taxon>Ascomycota</taxon>
        <taxon>Pezizomycotina</taxon>
        <taxon>Dothideomycetes</taxon>
        <taxon>Dothideomycetidae</taxon>
        <taxon>Cladosporiales</taxon>
        <taxon>Cladosporiaceae</taxon>
        <taxon>Rachicladosporium</taxon>
    </lineage>
</organism>
<keyword evidence="2 5" id="KW-0547">Nucleotide-binding</keyword>
<sequence length="247" mass="26976">MADETPPRQMSLVPYSADSAVVLRRGNAVVVYDTQSRQLQVRNTSDQGVEAVECPYCHRPYHNEPSRGRGSEDHGRAFSPERAFVDPDYFDMLAASRTPEVSGTSTPNRRLFQPAALRSGRSRDVSGATPDPSTEANLVDSTSSTASANGQGISSSAFSQGYFKKCFVEQGLLGKGGNGVVLLVEHLMDGVSLGQFACKRIPVGNNHSWLERVLVEVKLLQKIAHRNLVQYYCKPDQVRTTPGTLDC</sequence>
<dbReference type="SUPFAM" id="SSF56112">
    <property type="entry name" value="Protein kinase-like (PK-like)"/>
    <property type="match status" value="1"/>
</dbReference>
<dbReference type="GO" id="GO:0016301">
    <property type="term" value="F:kinase activity"/>
    <property type="evidence" value="ECO:0007669"/>
    <property type="project" value="UniProtKB-KW"/>
</dbReference>
<accession>A0ABR0KW19</accession>
<dbReference type="PANTHER" id="PTHR11042">
    <property type="entry name" value="EUKARYOTIC TRANSLATION INITIATION FACTOR 2-ALPHA KINASE EIF2-ALPHA KINASE -RELATED"/>
    <property type="match status" value="1"/>
</dbReference>
<keyword evidence="4 5" id="KW-0067">ATP-binding</keyword>
<comment type="caution">
    <text evidence="7">The sequence shown here is derived from an EMBL/GenBank/DDBJ whole genome shotgun (WGS) entry which is preliminary data.</text>
</comment>
<feature type="compositionally biased region" description="Polar residues" evidence="6">
    <location>
        <begin position="131"/>
        <end position="151"/>
    </location>
</feature>
<dbReference type="InterPro" id="IPR050339">
    <property type="entry name" value="CC_SR_Kinase"/>
</dbReference>
<keyword evidence="3 7" id="KW-0418">Kinase</keyword>
<feature type="binding site" evidence="5">
    <location>
        <position position="199"/>
    </location>
    <ligand>
        <name>ATP</name>
        <dbReference type="ChEBI" id="CHEBI:30616"/>
    </ligand>
</feature>
<evidence type="ECO:0000313" key="8">
    <source>
        <dbReference type="Proteomes" id="UP001308179"/>
    </source>
</evidence>
<keyword evidence="8" id="KW-1185">Reference proteome</keyword>
<evidence type="ECO:0000256" key="6">
    <source>
        <dbReference type="SAM" id="MobiDB-lite"/>
    </source>
</evidence>
<dbReference type="InterPro" id="IPR017441">
    <property type="entry name" value="Protein_kinase_ATP_BS"/>
</dbReference>
<dbReference type="PANTHER" id="PTHR11042:SF138">
    <property type="entry name" value="SERINE_THREONINE-PROTEIN KINASE IKS1-RELATED"/>
    <property type="match status" value="1"/>
</dbReference>
<dbReference type="Proteomes" id="UP001308179">
    <property type="component" value="Unassembled WGS sequence"/>
</dbReference>
<evidence type="ECO:0000256" key="5">
    <source>
        <dbReference type="PROSITE-ProRule" id="PRU10141"/>
    </source>
</evidence>
<dbReference type="Gene3D" id="3.30.200.20">
    <property type="entry name" value="Phosphorylase Kinase, domain 1"/>
    <property type="match status" value="1"/>
</dbReference>
<feature type="region of interest" description="Disordered" evidence="6">
    <location>
        <begin position="98"/>
        <end position="151"/>
    </location>
</feature>
<gene>
    <name evidence="7" type="primary">IKS1</name>
    <name evidence="7" type="ORF">LTR32_007473</name>
</gene>
<evidence type="ECO:0000256" key="2">
    <source>
        <dbReference type="ARBA" id="ARBA00022741"/>
    </source>
</evidence>
<proteinExistence type="predicted"/>
<protein>
    <submittedName>
        <fullName evidence="7">Serine/threonine-protein kinase iks1</fullName>
    </submittedName>
</protein>
<evidence type="ECO:0000256" key="4">
    <source>
        <dbReference type="ARBA" id="ARBA00022840"/>
    </source>
</evidence>
<dbReference type="PROSITE" id="PS00107">
    <property type="entry name" value="PROTEIN_KINASE_ATP"/>
    <property type="match status" value="1"/>
</dbReference>
<reference evidence="7 8" key="1">
    <citation type="submission" date="2023-08" db="EMBL/GenBank/DDBJ databases">
        <title>Black Yeasts Isolated from many extreme environments.</title>
        <authorList>
            <person name="Coleine C."/>
            <person name="Stajich J.E."/>
            <person name="Selbmann L."/>
        </authorList>
    </citation>
    <scope>NUCLEOTIDE SEQUENCE [LARGE SCALE GENOMIC DNA]</scope>
    <source>
        <strain evidence="7 8">CCFEE 5386</strain>
    </source>
</reference>
<evidence type="ECO:0000313" key="7">
    <source>
        <dbReference type="EMBL" id="KAK5139347.1"/>
    </source>
</evidence>